<dbReference type="Proteomes" id="UP001628193">
    <property type="component" value="Unassembled WGS sequence"/>
</dbReference>
<name>A0ABQ0C4W7_9PROT</name>
<dbReference type="EMBL" id="BAAFGK010000001">
    <property type="protein sequence ID" value="GAB0055927.1"/>
    <property type="molecule type" value="Genomic_DNA"/>
</dbReference>
<gene>
    <name evidence="1" type="ORF">SIID45300_00226</name>
</gene>
<accession>A0ABQ0C4W7</accession>
<evidence type="ECO:0000313" key="1">
    <source>
        <dbReference type="EMBL" id="GAB0055927.1"/>
    </source>
</evidence>
<sequence length="46" mass="5126">MGLGTQGAAKGPDGWDRQRLIGQTIARGDYFLFRLLRKVFLTRSAS</sequence>
<organism evidence="1 2">
    <name type="scientific">Candidatus Magnetaquiglobus chichijimensis</name>
    <dbReference type="NCBI Taxonomy" id="3141448"/>
    <lineage>
        <taxon>Bacteria</taxon>
        <taxon>Pseudomonadati</taxon>
        <taxon>Pseudomonadota</taxon>
        <taxon>Magnetococcia</taxon>
        <taxon>Magnetococcales</taxon>
        <taxon>Candidatus Magnetaquicoccaceae</taxon>
        <taxon>Candidatus Magnetaquiglobus</taxon>
    </lineage>
</organism>
<evidence type="ECO:0000313" key="2">
    <source>
        <dbReference type="Proteomes" id="UP001628193"/>
    </source>
</evidence>
<proteinExistence type="predicted"/>
<protein>
    <submittedName>
        <fullName evidence="1">Uncharacterized protein</fullName>
    </submittedName>
</protein>
<comment type="caution">
    <text evidence="1">The sequence shown here is derived from an EMBL/GenBank/DDBJ whole genome shotgun (WGS) entry which is preliminary data.</text>
</comment>
<reference evidence="1 2" key="1">
    <citation type="submission" date="2024-09" db="EMBL/GenBank/DDBJ databases">
        <title>Draft genome sequence of Candidatus Magnetaquicoccaceae bacterium FCR-1.</title>
        <authorList>
            <person name="Shimoshige H."/>
            <person name="Shimamura S."/>
            <person name="Taoka A."/>
            <person name="Kobayashi H."/>
            <person name="Maekawa T."/>
        </authorList>
    </citation>
    <scope>NUCLEOTIDE SEQUENCE [LARGE SCALE GENOMIC DNA]</scope>
    <source>
        <strain evidence="1 2">FCR-1</strain>
    </source>
</reference>
<keyword evidence="2" id="KW-1185">Reference proteome</keyword>